<evidence type="ECO:0000259" key="8">
    <source>
        <dbReference type="Pfam" id="PF00149"/>
    </source>
</evidence>
<evidence type="ECO:0000256" key="1">
    <source>
        <dbReference type="ARBA" id="ARBA00010555"/>
    </source>
</evidence>
<evidence type="ECO:0000256" key="2">
    <source>
        <dbReference type="ARBA" id="ARBA00011322"/>
    </source>
</evidence>
<protein>
    <recommendedName>
        <fullName evidence="3 7">Nuclease SbcCD subunit D</fullName>
    </recommendedName>
</protein>
<keyword evidence="7" id="KW-0235">DNA replication</keyword>
<proteinExistence type="inferred from homology"/>
<dbReference type="InterPro" id="IPR029052">
    <property type="entry name" value="Metallo-depent_PP-like"/>
</dbReference>
<dbReference type="GO" id="GO:0004527">
    <property type="term" value="F:exonuclease activity"/>
    <property type="evidence" value="ECO:0007669"/>
    <property type="project" value="UniProtKB-KW"/>
</dbReference>
<keyword evidence="6 7" id="KW-0269">Exonuclease</keyword>
<dbReference type="CDD" id="cd00840">
    <property type="entry name" value="MPP_Mre11_N"/>
    <property type="match status" value="1"/>
</dbReference>
<comment type="caution">
    <text evidence="9">The sequence shown here is derived from an EMBL/GenBank/DDBJ whole genome shotgun (WGS) entry which is preliminary data.</text>
</comment>
<feature type="domain" description="Calcineurin-like phosphoesterase" evidence="8">
    <location>
        <begin position="1"/>
        <end position="222"/>
    </location>
</feature>
<dbReference type="InterPro" id="IPR004593">
    <property type="entry name" value="SbcD"/>
</dbReference>
<dbReference type="InterPro" id="IPR050535">
    <property type="entry name" value="DNA_Repair-Maintenance_Comp"/>
</dbReference>
<organism evidence="9 10">
    <name type="scientific">Streptococcus dentapri</name>
    <dbReference type="NCBI Taxonomy" id="573564"/>
    <lineage>
        <taxon>Bacteria</taxon>
        <taxon>Bacillati</taxon>
        <taxon>Bacillota</taxon>
        <taxon>Bacilli</taxon>
        <taxon>Lactobacillales</taxon>
        <taxon>Streptococcaceae</taxon>
        <taxon>Streptococcus</taxon>
    </lineage>
</organism>
<comment type="function">
    <text evidence="7">SbcCD cleaves DNA hairpin structures. These structures can inhibit DNA replication and are intermediates in certain DNA recombination reactions. The complex acts as a 3'-&gt;5' double strand exonuclease that can open hairpins. It also has a 5' single-strand endonuclease activity.</text>
</comment>
<dbReference type="PANTHER" id="PTHR30337:SF0">
    <property type="entry name" value="NUCLEASE SBCCD SUBUNIT D"/>
    <property type="match status" value="1"/>
</dbReference>
<dbReference type="SUPFAM" id="SSF56300">
    <property type="entry name" value="Metallo-dependent phosphatases"/>
    <property type="match status" value="1"/>
</dbReference>
<keyword evidence="7" id="KW-0255">Endonuclease</keyword>
<name>A0ABV8D177_9STRE</name>
<reference evidence="10" key="1">
    <citation type="journal article" date="2019" name="Int. J. Syst. Evol. Microbiol.">
        <title>The Global Catalogue of Microorganisms (GCM) 10K type strain sequencing project: providing services to taxonomists for standard genome sequencing and annotation.</title>
        <authorList>
            <consortium name="The Broad Institute Genomics Platform"/>
            <consortium name="The Broad Institute Genome Sequencing Center for Infectious Disease"/>
            <person name="Wu L."/>
            <person name="Ma J."/>
        </authorList>
    </citation>
    <scope>NUCLEOTIDE SEQUENCE [LARGE SCALE GENOMIC DNA]</scope>
    <source>
        <strain evidence="10">CCUG 58728</strain>
    </source>
</reference>
<sequence>MKLLHTADWHIGRQLNNNGISLLADQNFMLNEIISIAKREAVDGVIIAGDLYDRGMPPVEAVKLFDETLTQLLFENQIPVYAITGNHDSAKRLQFGQEFFKRQHFHLVSRLDDAFQPVETDEAQIFLLPFIDPIDARIYYQDKDIRDIKQAIERIVTDMKPLFKPDKAHILVTHFAVAKGKDDDALREQMLSETTRTVGGLTTLTSDLFEDFDYVALGHIHTRFASPTEKIAYSGSPLIFNKDEAKRGDIKGGYLLEISAESFEKTFIPLPVYKDFLVLEAPYQTLISKDFYNQYPRHQVRFAFEILVEDRKELEGINIRAQLEEIYGEEIVDLRIRETNPREVSRKVKISQKGSDLSDDVLIANFFQEMTGGQNLSDYQKEVITELLSEIKEEN</sequence>
<dbReference type="Proteomes" id="UP001595901">
    <property type="component" value="Unassembled WGS sequence"/>
</dbReference>
<dbReference type="RefSeq" id="WP_380430485.1">
    <property type="nucleotide sequence ID" value="NZ_JBHSAC010000029.1"/>
</dbReference>
<evidence type="ECO:0000256" key="6">
    <source>
        <dbReference type="ARBA" id="ARBA00022839"/>
    </source>
</evidence>
<evidence type="ECO:0000256" key="4">
    <source>
        <dbReference type="ARBA" id="ARBA00022722"/>
    </source>
</evidence>
<dbReference type="Pfam" id="PF00149">
    <property type="entry name" value="Metallophos"/>
    <property type="match status" value="1"/>
</dbReference>
<comment type="similarity">
    <text evidence="1 7">Belongs to the SbcD family.</text>
</comment>
<gene>
    <name evidence="7" type="primary">sbcD</name>
    <name evidence="9" type="ORF">ACFOSE_03340</name>
</gene>
<dbReference type="InterPro" id="IPR004843">
    <property type="entry name" value="Calcineurin-like_PHP"/>
</dbReference>
<evidence type="ECO:0000313" key="10">
    <source>
        <dbReference type="Proteomes" id="UP001595901"/>
    </source>
</evidence>
<keyword evidence="7" id="KW-0233">DNA recombination</keyword>
<dbReference type="PANTHER" id="PTHR30337">
    <property type="entry name" value="COMPONENT OF ATP-DEPENDENT DSDNA EXONUCLEASE"/>
    <property type="match status" value="1"/>
</dbReference>
<keyword evidence="10" id="KW-1185">Reference proteome</keyword>
<keyword evidence="5 7" id="KW-0378">Hydrolase</keyword>
<comment type="subunit">
    <text evidence="2 7">Heterodimer of SbcC and SbcD.</text>
</comment>
<evidence type="ECO:0000256" key="5">
    <source>
        <dbReference type="ARBA" id="ARBA00022801"/>
    </source>
</evidence>
<keyword evidence="4 7" id="KW-0540">Nuclease</keyword>
<dbReference type="Gene3D" id="3.60.21.10">
    <property type="match status" value="1"/>
</dbReference>
<evidence type="ECO:0000313" key="9">
    <source>
        <dbReference type="EMBL" id="MFC3931824.1"/>
    </source>
</evidence>
<dbReference type="EMBL" id="JBHSAC010000029">
    <property type="protein sequence ID" value="MFC3931824.1"/>
    <property type="molecule type" value="Genomic_DNA"/>
</dbReference>
<evidence type="ECO:0000256" key="3">
    <source>
        <dbReference type="ARBA" id="ARBA00013365"/>
    </source>
</evidence>
<evidence type="ECO:0000256" key="7">
    <source>
        <dbReference type="RuleBase" id="RU363069"/>
    </source>
</evidence>
<dbReference type="InterPro" id="IPR041796">
    <property type="entry name" value="Mre11_N"/>
</dbReference>
<accession>A0ABV8D177</accession>
<dbReference type="NCBIfam" id="TIGR00619">
    <property type="entry name" value="sbcd"/>
    <property type="match status" value="1"/>
</dbReference>